<accession>A0A976R5J1</accession>
<sequence>MSFGVLSGLAGLSGLIGAGSGFLSYAGNSRQRKWAEEQAQKQMDFQERMSSTAHQREVADLEAAGLNPILSVNSGASSPSGTQADNVNPYEQAMNTALGSTSNLLQLASLVQDVEYKQKENNAFPYKSFGNFISSFLGNPADSSSKAGNLLNSAKSSFGDVLDEFFNKRNPAGRRATKALKEVGLSPKDLFKTGVSYDYYPNSSLPSLPNVPPSENSSYVNRRRRRARVI</sequence>
<name>A0A976R5J1_9VIRU</name>
<protein>
    <submittedName>
        <fullName evidence="2">DNA pilot protein</fullName>
    </submittedName>
</protein>
<reference evidence="2" key="1">
    <citation type="submission" date="2022-02" db="EMBL/GenBank/DDBJ databases">
        <title>Towards deciphering the DNA virus diversity associated with rodent species in the families Cricetidae and Heteromyidae.</title>
        <authorList>
            <person name="Lund M."/>
            <person name="Larsen B.B."/>
            <person name="Gryseels S."/>
            <person name="Kraberger S."/>
            <person name="Rowsey D.M."/>
            <person name="Steger L."/>
            <person name="Yule K.M."/>
            <person name="Upham N.S."/>
            <person name="Worobey M."/>
            <person name="Van Doorslaer K."/>
            <person name="Varsani A."/>
        </authorList>
    </citation>
    <scope>NUCLEOTIDE SEQUENCE</scope>
    <source>
        <strain evidence="2">NeonRodF7_15</strain>
    </source>
</reference>
<organism evidence="2">
    <name type="scientific">Peromfec virus RodF7_15</name>
    <dbReference type="NCBI Taxonomy" id="2929350"/>
    <lineage>
        <taxon>Viruses</taxon>
        <taxon>Monodnaviria</taxon>
        <taxon>Sangervirae</taxon>
        <taxon>Phixviricota</taxon>
        <taxon>Malgrandaviricetes</taxon>
        <taxon>Petitvirales</taxon>
        <taxon>Microviridae</taxon>
    </lineage>
</organism>
<feature type="compositionally biased region" description="Basic residues" evidence="1">
    <location>
        <begin position="221"/>
        <end position="230"/>
    </location>
</feature>
<feature type="compositionally biased region" description="Low complexity" evidence="1">
    <location>
        <begin position="206"/>
        <end position="218"/>
    </location>
</feature>
<evidence type="ECO:0000256" key="1">
    <source>
        <dbReference type="SAM" id="MobiDB-lite"/>
    </source>
</evidence>
<evidence type="ECO:0000313" key="2">
    <source>
        <dbReference type="EMBL" id="UPW41756.1"/>
    </source>
</evidence>
<dbReference type="EMBL" id="OM869661">
    <property type="protein sequence ID" value="UPW41756.1"/>
    <property type="molecule type" value="Genomic_DNA"/>
</dbReference>
<feature type="region of interest" description="Disordered" evidence="1">
    <location>
        <begin position="206"/>
        <end position="230"/>
    </location>
</feature>
<proteinExistence type="predicted"/>